<dbReference type="EMBL" id="SWFS01000222">
    <property type="protein sequence ID" value="KAA8913687.1"/>
    <property type="molecule type" value="Genomic_DNA"/>
</dbReference>
<dbReference type="Pfam" id="PF11001">
    <property type="entry name" value="AFUB_07903_YDR124W_hel"/>
    <property type="match status" value="1"/>
</dbReference>
<proteinExistence type="predicted"/>
<dbReference type="Proteomes" id="UP000761534">
    <property type="component" value="Unassembled WGS sequence"/>
</dbReference>
<dbReference type="InterPro" id="IPR047092">
    <property type="entry name" value="AFUB_07903/YDR124W-like_hel"/>
</dbReference>
<dbReference type="AlphaFoldDB" id="A0A642VAW7"/>
<name>A0A642VAW7_9ASCO</name>
<dbReference type="PANTHER" id="PTHR36102">
    <property type="entry name" value="CHROMOSOME 10, WHOLE GENOME SHOTGUN SEQUENCE"/>
    <property type="match status" value="1"/>
</dbReference>
<feature type="domain" description="Subtelomeric hrmA-associated cluster protein AFUB-079030/YDR124W-like helical bundle" evidence="2">
    <location>
        <begin position="63"/>
        <end position="179"/>
    </location>
</feature>
<feature type="region of interest" description="Disordered" evidence="1">
    <location>
        <begin position="23"/>
        <end position="42"/>
    </location>
</feature>
<evidence type="ECO:0000313" key="4">
    <source>
        <dbReference type="Proteomes" id="UP000761534"/>
    </source>
</evidence>
<reference evidence="3" key="1">
    <citation type="journal article" date="2019" name="G3 (Bethesda)">
        <title>Genome Assemblies of Two Rare Opportunistic Yeast Pathogens: Diutina rugosa (syn. Candida rugosa) and Trichomonascus ciferrii (syn. Candida ciferrii).</title>
        <authorList>
            <person name="Mixao V."/>
            <person name="Saus E."/>
            <person name="Hansen A.P."/>
            <person name="Lass-Florl C."/>
            <person name="Gabaldon T."/>
        </authorList>
    </citation>
    <scope>NUCLEOTIDE SEQUENCE</scope>
    <source>
        <strain evidence="3">CBS 4856</strain>
    </source>
</reference>
<protein>
    <recommendedName>
        <fullName evidence="2">Subtelomeric hrmA-associated cluster protein AFUB-079030/YDR124W-like helical bundle domain-containing protein</fullName>
    </recommendedName>
</protein>
<evidence type="ECO:0000256" key="1">
    <source>
        <dbReference type="SAM" id="MobiDB-lite"/>
    </source>
</evidence>
<accession>A0A642VAW7</accession>
<sequence length="296" mass="33678">MQPFVEEHLTEDCLSALAASVSASASPGDSDETPLSSCAMERGNGRPGCPMTGYAETVLNALDDEALTEHLRNCFETMQQKTCREVVKTWIKVIEPGKQSRCPYKHGDTLRPSWWPPGLRHKEPDHLHKPERLRLMLHLLRLPYIDIAKLRNATDEYASRYIRAGKQELLDEVYFVAEMERWAARSHITWDNAEFVASRFVKTTKKSRRTRSDESMSIKPSKSYEDILYSPDPVLNQPHDVLPTPPADASSFQLPDSIEVKNESGDLDDYYNDINLWDSHPLHNAVDFSLLSPPNL</sequence>
<dbReference type="InterPro" id="IPR021264">
    <property type="entry name" value="AFUB_079030/YDR124W-like"/>
</dbReference>
<keyword evidence="4" id="KW-1185">Reference proteome</keyword>
<dbReference type="OrthoDB" id="5338458at2759"/>
<dbReference type="PANTHER" id="PTHR36102:SF1">
    <property type="entry name" value="YDR124W-LIKE HELICAL BUNDLE DOMAIN-CONTAINING PROTEIN"/>
    <property type="match status" value="1"/>
</dbReference>
<comment type="caution">
    <text evidence="3">The sequence shown here is derived from an EMBL/GenBank/DDBJ whole genome shotgun (WGS) entry which is preliminary data.</text>
</comment>
<dbReference type="VEuPathDB" id="FungiDB:TRICI_003145"/>
<evidence type="ECO:0000259" key="2">
    <source>
        <dbReference type="Pfam" id="PF11001"/>
    </source>
</evidence>
<organism evidence="3 4">
    <name type="scientific">Trichomonascus ciferrii</name>
    <dbReference type="NCBI Taxonomy" id="44093"/>
    <lineage>
        <taxon>Eukaryota</taxon>
        <taxon>Fungi</taxon>
        <taxon>Dikarya</taxon>
        <taxon>Ascomycota</taxon>
        <taxon>Saccharomycotina</taxon>
        <taxon>Dipodascomycetes</taxon>
        <taxon>Dipodascales</taxon>
        <taxon>Trichomonascaceae</taxon>
        <taxon>Trichomonascus</taxon>
        <taxon>Trichomonascus ciferrii complex</taxon>
    </lineage>
</organism>
<gene>
    <name evidence="3" type="ORF">TRICI_003145</name>
</gene>
<evidence type="ECO:0000313" key="3">
    <source>
        <dbReference type="EMBL" id="KAA8913687.1"/>
    </source>
</evidence>